<name>A0A1I4PPG0_9EURY</name>
<dbReference type="AlphaFoldDB" id="A0A1I4PPG0"/>
<sequence>MAEDNNDLRKTIYSLQNETIELLCNTQRETKITVREINSHLGNVIPSTSRQSLFLFPFTDSVNLNKPINIIKEIFLNQIIQIESNNDLKIPVDYDSVLEFIEGLENYDAFKIAEHIKSKYLQNDDHILKRIKSDCRRLIPLDHVSSEEEVEKRNKSVIKLKALKNTEQSLDCLESLGKLVDITLNSTPPSKAIGIKVEPGQSHIDEIMRLYYFKNGNLRLIFDDPENTEKIINALEIKC</sequence>
<organism evidence="1 2">
    <name type="scientific">Methanolobus profundi</name>
    <dbReference type="NCBI Taxonomy" id="487685"/>
    <lineage>
        <taxon>Archaea</taxon>
        <taxon>Methanobacteriati</taxon>
        <taxon>Methanobacteriota</taxon>
        <taxon>Stenosarchaea group</taxon>
        <taxon>Methanomicrobia</taxon>
        <taxon>Methanosarcinales</taxon>
        <taxon>Methanosarcinaceae</taxon>
        <taxon>Methanolobus</taxon>
    </lineage>
</organism>
<protein>
    <submittedName>
        <fullName evidence="1">Uncharacterized protein</fullName>
    </submittedName>
</protein>
<keyword evidence="2" id="KW-1185">Reference proteome</keyword>
<gene>
    <name evidence="1" type="ORF">SAMN04488696_0790</name>
</gene>
<proteinExistence type="predicted"/>
<evidence type="ECO:0000313" key="1">
    <source>
        <dbReference type="EMBL" id="SFM29363.1"/>
    </source>
</evidence>
<evidence type="ECO:0000313" key="2">
    <source>
        <dbReference type="Proteomes" id="UP000198535"/>
    </source>
</evidence>
<reference evidence="2" key="1">
    <citation type="submission" date="2016-10" db="EMBL/GenBank/DDBJ databases">
        <authorList>
            <person name="Varghese N."/>
            <person name="Submissions S."/>
        </authorList>
    </citation>
    <scope>NUCLEOTIDE SEQUENCE [LARGE SCALE GENOMIC DNA]</scope>
    <source>
        <strain evidence="2">Mob M</strain>
    </source>
</reference>
<dbReference type="STRING" id="487685.SAMN04488696_0790"/>
<dbReference type="OrthoDB" id="123839at2157"/>
<dbReference type="EMBL" id="FOUJ01000001">
    <property type="protein sequence ID" value="SFM29363.1"/>
    <property type="molecule type" value="Genomic_DNA"/>
</dbReference>
<dbReference type="RefSeq" id="WP_091933401.1">
    <property type="nucleotide sequence ID" value="NZ_FOUJ01000001.1"/>
</dbReference>
<accession>A0A1I4PPG0</accession>
<dbReference type="Proteomes" id="UP000198535">
    <property type="component" value="Unassembled WGS sequence"/>
</dbReference>